<evidence type="ECO:0000256" key="1">
    <source>
        <dbReference type="ARBA" id="ARBA00004162"/>
    </source>
</evidence>
<dbReference type="EMBL" id="CYSF01000005">
    <property type="protein sequence ID" value="CUH83555.1"/>
    <property type="molecule type" value="Genomic_DNA"/>
</dbReference>
<protein>
    <submittedName>
        <fullName evidence="13">Cytochrome c552</fullName>
    </submittedName>
</protein>
<keyword evidence="7" id="KW-0249">Electron transport</keyword>
<dbReference type="OrthoDB" id="9805828at2"/>
<evidence type="ECO:0000313" key="14">
    <source>
        <dbReference type="Proteomes" id="UP000051681"/>
    </source>
</evidence>
<evidence type="ECO:0000256" key="3">
    <source>
        <dbReference type="ARBA" id="ARBA00022475"/>
    </source>
</evidence>
<dbReference type="SUPFAM" id="SSF46626">
    <property type="entry name" value="Cytochrome c"/>
    <property type="match status" value="1"/>
</dbReference>
<dbReference type="Proteomes" id="UP000051681">
    <property type="component" value="Unassembled WGS sequence"/>
</dbReference>
<evidence type="ECO:0000256" key="9">
    <source>
        <dbReference type="ARBA" id="ARBA00023004"/>
    </source>
</evidence>
<gene>
    <name evidence="13" type="primary">cycM</name>
    <name evidence="13" type="ORF">TM5383_00746</name>
</gene>
<dbReference type="FunFam" id="1.10.760.10:FF:000026">
    <property type="entry name" value="Cytochrome C, membrane-bound"/>
    <property type="match status" value="1"/>
</dbReference>
<keyword evidence="8" id="KW-1133">Transmembrane helix</keyword>
<name>A0A0N7M1K4_9RHOB</name>
<organism evidence="13 14">
    <name type="scientific">Thalassovita mediterranea</name>
    <dbReference type="NCBI Taxonomy" id="340021"/>
    <lineage>
        <taxon>Bacteria</taxon>
        <taxon>Pseudomonadati</taxon>
        <taxon>Pseudomonadota</taxon>
        <taxon>Alphaproteobacteria</taxon>
        <taxon>Rhodobacterales</taxon>
        <taxon>Roseobacteraceae</taxon>
        <taxon>Thalassovita</taxon>
    </lineage>
</organism>
<dbReference type="STRING" id="340021.TM5383_00746"/>
<keyword evidence="5" id="KW-0812">Transmembrane</keyword>
<keyword evidence="6 11" id="KW-0479">Metal-binding</keyword>
<evidence type="ECO:0000313" key="13">
    <source>
        <dbReference type="EMBL" id="CUH83555.1"/>
    </source>
</evidence>
<keyword evidence="4 11" id="KW-0349">Heme</keyword>
<reference evidence="13 14" key="1">
    <citation type="submission" date="2015-09" db="EMBL/GenBank/DDBJ databases">
        <authorList>
            <consortium name="Swine Surveillance"/>
        </authorList>
    </citation>
    <scope>NUCLEOTIDE SEQUENCE [LARGE SCALE GENOMIC DNA]</scope>
    <source>
        <strain evidence="13 14">CECT 8383</strain>
    </source>
</reference>
<comment type="subcellular location">
    <subcellularLocation>
        <location evidence="1">Cell membrane</location>
        <topology evidence="1">Single-pass membrane protein</topology>
    </subcellularLocation>
</comment>
<dbReference type="AlphaFoldDB" id="A0A0N7M1K4"/>
<evidence type="ECO:0000256" key="10">
    <source>
        <dbReference type="ARBA" id="ARBA00023136"/>
    </source>
</evidence>
<keyword evidence="9 11" id="KW-0408">Iron</keyword>
<dbReference type="PRINTS" id="PR00604">
    <property type="entry name" value="CYTCHRMECIAB"/>
</dbReference>
<evidence type="ECO:0000256" key="8">
    <source>
        <dbReference type="ARBA" id="ARBA00022989"/>
    </source>
</evidence>
<evidence type="ECO:0000256" key="2">
    <source>
        <dbReference type="ARBA" id="ARBA00022448"/>
    </source>
</evidence>
<keyword evidence="10" id="KW-0472">Membrane</keyword>
<feature type="domain" description="Cytochrome c" evidence="12">
    <location>
        <begin position="74"/>
        <end position="173"/>
    </location>
</feature>
<evidence type="ECO:0000256" key="5">
    <source>
        <dbReference type="ARBA" id="ARBA00022692"/>
    </source>
</evidence>
<dbReference type="RefSeq" id="WP_058317706.1">
    <property type="nucleotide sequence ID" value="NZ_CYSF01000005.1"/>
</dbReference>
<sequence length="173" mass="18047">MLDTMTLTKAGGAFCGALLVFLLGNWAAEALYSTHAGGHGDHHAQAYVIDTGADDSHGRAAEEGPDFATLLAEADVAKGAKVFGKCKACHKLEDGANGTGPHLFGIVDRAVSSADGFAYSGSLVAVADTWSVDNLNGFVENPKKFAPGTKMSFSGLKKEKDRANLIAYLQSLQ</sequence>
<evidence type="ECO:0000256" key="6">
    <source>
        <dbReference type="ARBA" id="ARBA00022723"/>
    </source>
</evidence>
<dbReference type="InterPro" id="IPR002327">
    <property type="entry name" value="Cyt_c_1A/1B"/>
</dbReference>
<accession>A0A0N7M1K4</accession>
<dbReference type="InterPro" id="IPR036909">
    <property type="entry name" value="Cyt_c-like_dom_sf"/>
</dbReference>
<dbReference type="PROSITE" id="PS51007">
    <property type="entry name" value="CYTC"/>
    <property type="match status" value="1"/>
</dbReference>
<dbReference type="GO" id="GO:0020037">
    <property type="term" value="F:heme binding"/>
    <property type="evidence" value="ECO:0007669"/>
    <property type="project" value="InterPro"/>
</dbReference>
<dbReference type="GO" id="GO:0009055">
    <property type="term" value="F:electron transfer activity"/>
    <property type="evidence" value="ECO:0007669"/>
    <property type="project" value="InterPro"/>
</dbReference>
<dbReference type="PANTHER" id="PTHR11961">
    <property type="entry name" value="CYTOCHROME C"/>
    <property type="match status" value="1"/>
</dbReference>
<evidence type="ECO:0000256" key="4">
    <source>
        <dbReference type="ARBA" id="ARBA00022617"/>
    </source>
</evidence>
<dbReference type="InterPro" id="IPR009056">
    <property type="entry name" value="Cyt_c-like_dom"/>
</dbReference>
<dbReference type="GO" id="GO:0005886">
    <property type="term" value="C:plasma membrane"/>
    <property type="evidence" value="ECO:0007669"/>
    <property type="project" value="UniProtKB-SubCell"/>
</dbReference>
<proteinExistence type="predicted"/>
<evidence type="ECO:0000256" key="7">
    <source>
        <dbReference type="ARBA" id="ARBA00022982"/>
    </source>
</evidence>
<keyword evidence="3" id="KW-1003">Cell membrane</keyword>
<keyword evidence="14" id="KW-1185">Reference proteome</keyword>
<evidence type="ECO:0000256" key="11">
    <source>
        <dbReference type="PROSITE-ProRule" id="PRU00433"/>
    </source>
</evidence>
<dbReference type="GO" id="GO:0046872">
    <property type="term" value="F:metal ion binding"/>
    <property type="evidence" value="ECO:0007669"/>
    <property type="project" value="UniProtKB-KW"/>
</dbReference>
<keyword evidence="2" id="KW-0813">Transport</keyword>
<dbReference type="Gene3D" id="1.10.760.10">
    <property type="entry name" value="Cytochrome c-like domain"/>
    <property type="match status" value="1"/>
</dbReference>
<dbReference type="Pfam" id="PF00034">
    <property type="entry name" value="Cytochrom_C"/>
    <property type="match status" value="1"/>
</dbReference>
<evidence type="ECO:0000259" key="12">
    <source>
        <dbReference type="PROSITE" id="PS51007"/>
    </source>
</evidence>